<evidence type="ECO:0000256" key="1">
    <source>
        <dbReference type="ARBA" id="ARBA00004123"/>
    </source>
</evidence>
<dbReference type="InterPro" id="IPR041664">
    <property type="entry name" value="AAA_16"/>
</dbReference>
<feature type="domain" description="Orc1-like AAA ATPase" evidence="9">
    <location>
        <begin position="43"/>
        <end position="188"/>
    </location>
</feature>
<accession>A0A7R9ETE4</accession>
<feature type="domain" description="ORC5 lid" evidence="11">
    <location>
        <begin position="237"/>
        <end position="286"/>
    </location>
</feature>
<evidence type="ECO:0000256" key="2">
    <source>
        <dbReference type="ARBA" id="ARBA00006269"/>
    </source>
</evidence>
<organism evidence="12">
    <name type="scientific">Timema bartmani</name>
    <dbReference type="NCBI Taxonomy" id="61472"/>
    <lineage>
        <taxon>Eukaryota</taxon>
        <taxon>Metazoa</taxon>
        <taxon>Ecdysozoa</taxon>
        <taxon>Arthropoda</taxon>
        <taxon>Hexapoda</taxon>
        <taxon>Insecta</taxon>
        <taxon>Pterygota</taxon>
        <taxon>Neoptera</taxon>
        <taxon>Polyneoptera</taxon>
        <taxon>Phasmatodea</taxon>
        <taxon>Timematodea</taxon>
        <taxon>Timematoidea</taxon>
        <taxon>Timematidae</taxon>
        <taxon>Timema</taxon>
    </lineage>
</organism>
<dbReference type="Pfam" id="PF21639">
    <property type="entry name" value="ORC5_lid"/>
    <property type="match status" value="1"/>
</dbReference>
<evidence type="ECO:0000256" key="4">
    <source>
        <dbReference type="ARBA" id="ARBA00022741"/>
    </source>
</evidence>
<evidence type="ECO:0000256" key="8">
    <source>
        <dbReference type="SAM" id="MobiDB-lite"/>
    </source>
</evidence>
<dbReference type="PANTHER" id="PTHR12705">
    <property type="entry name" value="ORIGIN RECOGNITION COMPLEX SUBUNIT 5"/>
    <property type="match status" value="1"/>
</dbReference>
<evidence type="ECO:0000256" key="3">
    <source>
        <dbReference type="ARBA" id="ARBA00022705"/>
    </source>
</evidence>
<dbReference type="InterPro" id="IPR020796">
    <property type="entry name" value="ORC5"/>
</dbReference>
<evidence type="ECO:0000256" key="6">
    <source>
        <dbReference type="ARBA" id="ARBA00023242"/>
    </source>
</evidence>
<evidence type="ECO:0000256" key="5">
    <source>
        <dbReference type="ARBA" id="ARBA00022840"/>
    </source>
</evidence>
<dbReference type="SUPFAM" id="SSF52540">
    <property type="entry name" value="P-loop containing nucleoside triphosphate hydrolases"/>
    <property type="match status" value="1"/>
</dbReference>
<evidence type="ECO:0000313" key="12">
    <source>
        <dbReference type="EMBL" id="CAD7441003.1"/>
    </source>
</evidence>
<dbReference type="GO" id="GO:0003688">
    <property type="term" value="F:DNA replication origin binding"/>
    <property type="evidence" value="ECO:0007669"/>
    <property type="project" value="TreeGrafter"/>
</dbReference>
<keyword evidence="4" id="KW-0547">Nucleotide-binding</keyword>
<keyword evidence="5" id="KW-0067">ATP-binding</keyword>
<dbReference type="InterPro" id="IPR048866">
    <property type="entry name" value="ORC5_lid"/>
</dbReference>
<evidence type="ECO:0000259" key="11">
    <source>
        <dbReference type="Pfam" id="PF21639"/>
    </source>
</evidence>
<dbReference type="AlphaFoldDB" id="A0A7R9ETE4"/>
<proteinExistence type="inferred from homology"/>
<evidence type="ECO:0000256" key="7">
    <source>
        <dbReference type="ARBA" id="ARBA00069657"/>
    </source>
</evidence>
<dbReference type="PANTHER" id="PTHR12705:SF0">
    <property type="entry name" value="ORIGIN RECOGNITION COMPLEX SUBUNIT 5"/>
    <property type="match status" value="1"/>
</dbReference>
<name>A0A7R9ETE4_9NEOP</name>
<keyword evidence="3" id="KW-0235">DNA replication</keyword>
<dbReference type="EMBL" id="OD565160">
    <property type="protein sequence ID" value="CAD7441003.1"/>
    <property type="molecule type" value="Genomic_DNA"/>
</dbReference>
<keyword evidence="6" id="KW-0539">Nucleus</keyword>
<evidence type="ECO:0000259" key="9">
    <source>
        <dbReference type="Pfam" id="PF13191"/>
    </source>
</evidence>
<reference evidence="12" key="1">
    <citation type="submission" date="2020-11" db="EMBL/GenBank/DDBJ databases">
        <authorList>
            <person name="Tran Van P."/>
        </authorList>
    </citation>
    <scope>NUCLEOTIDE SEQUENCE</scope>
</reference>
<comment type="subcellular location">
    <subcellularLocation>
        <location evidence="1">Nucleus</location>
    </subcellularLocation>
</comment>
<dbReference type="Gene3D" id="3.40.50.300">
    <property type="entry name" value="P-loop containing nucleotide triphosphate hydrolases"/>
    <property type="match status" value="1"/>
</dbReference>
<feature type="compositionally biased region" description="Basic residues" evidence="8">
    <location>
        <begin position="345"/>
        <end position="356"/>
    </location>
</feature>
<evidence type="ECO:0000259" key="10">
    <source>
        <dbReference type="Pfam" id="PF14630"/>
    </source>
</evidence>
<feature type="domain" description="Origin recognition complex subunit 5 C-terminal" evidence="10">
    <location>
        <begin position="315"/>
        <end position="433"/>
    </location>
</feature>
<dbReference type="InterPro" id="IPR027417">
    <property type="entry name" value="P-loop_NTPase"/>
</dbReference>
<dbReference type="Pfam" id="PF13191">
    <property type="entry name" value="AAA_16"/>
    <property type="match status" value="1"/>
</dbReference>
<dbReference type="InterPro" id="IPR047088">
    <property type="entry name" value="ORC5_C"/>
</dbReference>
<dbReference type="Pfam" id="PF14630">
    <property type="entry name" value="ORC5_C"/>
    <property type="match status" value="1"/>
</dbReference>
<gene>
    <name evidence="12" type="ORF">TBIB3V08_LOCUS3480</name>
</gene>
<dbReference type="GO" id="GO:0005524">
    <property type="term" value="F:ATP binding"/>
    <property type="evidence" value="ECO:0007669"/>
    <property type="project" value="UniProtKB-KW"/>
</dbReference>
<dbReference type="GO" id="GO:0006270">
    <property type="term" value="P:DNA replication initiation"/>
    <property type="evidence" value="ECO:0007669"/>
    <property type="project" value="TreeGrafter"/>
</dbReference>
<feature type="region of interest" description="Disordered" evidence="8">
    <location>
        <begin position="345"/>
        <end position="365"/>
    </location>
</feature>
<dbReference type="GO" id="GO:0005664">
    <property type="term" value="C:nuclear origin of replication recognition complex"/>
    <property type="evidence" value="ECO:0007669"/>
    <property type="project" value="TreeGrafter"/>
</dbReference>
<protein>
    <recommendedName>
        <fullName evidence="7">Origin recognition complex subunit 5</fullName>
    </recommendedName>
</protein>
<dbReference type="FunFam" id="3.40.50.300:FF:000673">
    <property type="entry name" value="Origin recognition complex subunit 5"/>
    <property type="match status" value="1"/>
</dbReference>
<sequence length="463" mass="52865">MSSSFKSQKTKYKSGKNLENMCGHLKSRHELKKRIQNKLNSIVPCRKVQINSLLEILLTNQLPACIFLYGHTATGKTLVLSKLGEELNYAYARVNCIECYTPKLLFEQILFKFFGPSEGKSNDLWPCRRCDYMIDFVNILKQEADSHVMKKPLILVLDNCERLRDMDPNLLAAFIRLQECTLLNICVILVSCVAWDKFYSRSCFEMPVNTFFPQYTRDELLTLLMLNRDPEVTPEFYESYVKLVLGVCHRYCRSLVELQHVADVNFEKYCSPLEGGKTEASNIKKLWQNIKPYLEASVNGLYLSDTNTLAMSLGLPYFTKFMLIAAYLASYNPTSSDKRLFVKHHGKERKSNRIKKQPQLSRQLKPPDSFSFDRLLAIFYAIIDNKVGLTTSLLAQVSTLVQLKLLTQDNDDCLSTTYRCVIGLDFVKAIASEHGKAPTCPFKHDSVGNLIVLVGQCKDGMEP</sequence>
<comment type="similarity">
    <text evidence="2">Belongs to the ORC5 family.</text>
</comment>